<feature type="chain" id="PRO_5041550351" evidence="1">
    <location>
        <begin position="18"/>
        <end position="139"/>
    </location>
</feature>
<reference evidence="3" key="2">
    <citation type="submission" date="2022-07" db="EMBL/GenBank/DDBJ databases">
        <title>Complete genome sequence of carbapenem-resistant Citrobacter spp. in Japan.</title>
        <authorList>
            <person name="Maehana S."/>
            <person name="Suzuki M."/>
            <person name="Kitasato H."/>
        </authorList>
    </citation>
    <scope>NUCLEOTIDE SEQUENCE</scope>
    <source>
        <strain evidence="3">KAM621</strain>
    </source>
</reference>
<gene>
    <name evidence="4" type="ORF">ID160_16490</name>
    <name evidence="3" type="ORF">KAM621c_08210</name>
</gene>
<dbReference type="Proteomes" id="UP001058317">
    <property type="component" value="Chromosome"/>
</dbReference>
<dbReference type="Pfam" id="PF12883">
    <property type="entry name" value="DUF3828"/>
    <property type="match status" value="1"/>
</dbReference>
<proteinExistence type="predicted"/>
<organism evidence="4 5">
    <name type="scientific">Citrobacter braakii</name>
    <dbReference type="NCBI Taxonomy" id="57706"/>
    <lineage>
        <taxon>Bacteria</taxon>
        <taxon>Pseudomonadati</taxon>
        <taxon>Pseudomonadota</taxon>
        <taxon>Gammaproteobacteria</taxon>
        <taxon>Enterobacterales</taxon>
        <taxon>Enterobacteriaceae</taxon>
        <taxon>Citrobacter</taxon>
        <taxon>Citrobacter freundii complex</taxon>
    </lineage>
</organism>
<dbReference type="InterPro" id="IPR024289">
    <property type="entry name" value="DUF3828"/>
</dbReference>
<dbReference type="RefSeq" id="WP_016157440.1">
    <property type="nucleotide sequence ID" value="NZ_AP026382.1"/>
</dbReference>
<evidence type="ECO:0000313" key="3">
    <source>
        <dbReference type="EMBL" id="BDN95716.1"/>
    </source>
</evidence>
<evidence type="ECO:0000313" key="4">
    <source>
        <dbReference type="EMBL" id="MBD3124270.1"/>
    </source>
</evidence>
<dbReference type="Proteomes" id="UP000605024">
    <property type="component" value="Unassembled WGS sequence"/>
</dbReference>
<name>A0A5A9D0Z5_CITBR</name>
<evidence type="ECO:0000313" key="5">
    <source>
        <dbReference type="Proteomes" id="UP000605024"/>
    </source>
</evidence>
<feature type="domain" description="DUF3828" evidence="2">
    <location>
        <begin position="29"/>
        <end position="136"/>
    </location>
</feature>
<dbReference type="Gene3D" id="3.10.450.50">
    <property type="match status" value="1"/>
</dbReference>
<dbReference type="EMBL" id="AP026382">
    <property type="protein sequence ID" value="BDN95716.1"/>
    <property type="molecule type" value="Genomic_DNA"/>
</dbReference>
<protein>
    <submittedName>
        <fullName evidence="4">DUF3828 domain-containing protein</fullName>
    </submittedName>
</protein>
<dbReference type="EMBL" id="JACXSK010000009">
    <property type="protein sequence ID" value="MBD3124270.1"/>
    <property type="molecule type" value="Genomic_DNA"/>
</dbReference>
<reference evidence="4" key="1">
    <citation type="submission" date="2020-09" db="EMBL/GenBank/DDBJ databases">
        <title>Characterization of IncC plasmids in Enterobacterales of food-producing animals originating from China.</title>
        <authorList>
            <person name="Zhang Y."/>
            <person name="Lei C.-W."/>
        </authorList>
    </citation>
    <scope>NUCLEOTIDE SEQUENCE</scope>
    <source>
        <strain evidence="4">CC1</strain>
    </source>
</reference>
<feature type="signal peptide" evidence="1">
    <location>
        <begin position="1"/>
        <end position="17"/>
    </location>
</feature>
<sequence>MKRLILFTFLFSSFAMAGIIPADTQALKFNAWYIKQIAHNIIPVADEPTALEPYVIIDTLNKLKQAYRSNELEEDYFLKVQDFADKDWSKHISIDLIIADPICTNVYLTFGTGESSQKVIDCMVEEKGVWKIKSVTTRY</sequence>
<dbReference type="AlphaFoldDB" id="A0A5A9D0Z5"/>
<keyword evidence="1" id="KW-0732">Signal</keyword>
<accession>A0A5A9D0Z5</accession>
<evidence type="ECO:0000259" key="2">
    <source>
        <dbReference type="Pfam" id="PF12883"/>
    </source>
</evidence>
<evidence type="ECO:0000256" key="1">
    <source>
        <dbReference type="SAM" id="SignalP"/>
    </source>
</evidence>